<evidence type="ECO:0000256" key="1">
    <source>
        <dbReference type="SAM" id="MobiDB-lite"/>
    </source>
</evidence>
<accession>A0A9D4DEI7</accession>
<evidence type="ECO:0000313" key="2">
    <source>
        <dbReference type="EMBL" id="KAH3742323.1"/>
    </source>
</evidence>
<dbReference type="AlphaFoldDB" id="A0A9D4DEI7"/>
<name>A0A9D4DEI7_DREPO</name>
<evidence type="ECO:0000313" key="3">
    <source>
        <dbReference type="Proteomes" id="UP000828390"/>
    </source>
</evidence>
<reference evidence="2" key="1">
    <citation type="journal article" date="2019" name="bioRxiv">
        <title>The Genome of the Zebra Mussel, Dreissena polymorpha: A Resource for Invasive Species Research.</title>
        <authorList>
            <person name="McCartney M.A."/>
            <person name="Auch B."/>
            <person name="Kono T."/>
            <person name="Mallez S."/>
            <person name="Zhang Y."/>
            <person name="Obille A."/>
            <person name="Becker A."/>
            <person name="Abrahante J.E."/>
            <person name="Garbe J."/>
            <person name="Badalamenti J.P."/>
            <person name="Herman A."/>
            <person name="Mangelson H."/>
            <person name="Liachko I."/>
            <person name="Sullivan S."/>
            <person name="Sone E.D."/>
            <person name="Koren S."/>
            <person name="Silverstein K.A.T."/>
            <person name="Beckman K.B."/>
            <person name="Gohl D.M."/>
        </authorList>
    </citation>
    <scope>NUCLEOTIDE SEQUENCE</scope>
    <source>
        <strain evidence="2">Duluth1</strain>
        <tissue evidence="2">Whole animal</tissue>
    </source>
</reference>
<sequence>MDAMARTTHPPPPMPKAHTGRYPCISTTPIAQTAHSGTLVSIKQLRYFQDLATTTDQEKCI</sequence>
<dbReference type="Proteomes" id="UP000828390">
    <property type="component" value="Unassembled WGS sequence"/>
</dbReference>
<protein>
    <submittedName>
        <fullName evidence="2">Uncharacterized protein</fullName>
    </submittedName>
</protein>
<comment type="caution">
    <text evidence="2">The sequence shown here is derived from an EMBL/GenBank/DDBJ whole genome shotgun (WGS) entry which is preliminary data.</text>
</comment>
<feature type="region of interest" description="Disordered" evidence="1">
    <location>
        <begin position="1"/>
        <end position="21"/>
    </location>
</feature>
<keyword evidence="3" id="KW-1185">Reference proteome</keyword>
<gene>
    <name evidence="2" type="ORF">DPMN_049064</name>
</gene>
<organism evidence="2 3">
    <name type="scientific">Dreissena polymorpha</name>
    <name type="common">Zebra mussel</name>
    <name type="synonym">Mytilus polymorpha</name>
    <dbReference type="NCBI Taxonomy" id="45954"/>
    <lineage>
        <taxon>Eukaryota</taxon>
        <taxon>Metazoa</taxon>
        <taxon>Spiralia</taxon>
        <taxon>Lophotrochozoa</taxon>
        <taxon>Mollusca</taxon>
        <taxon>Bivalvia</taxon>
        <taxon>Autobranchia</taxon>
        <taxon>Heteroconchia</taxon>
        <taxon>Euheterodonta</taxon>
        <taxon>Imparidentia</taxon>
        <taxon>Neoheterodontei</taxon>
        <taxon>Myida</taxon>
        <taxon>Dreissenoidea</taxon>
        <taxon>Dreissenidae</taxon>
        <taxon>Dreissena</taxon>
    </lineage>
</organism>
<dbReference type="EMBL" id="JAIWYP010000011">
    <property type="protein sequence ID" value="KAH3742323.1"/>
    <property type="molecule type" value="Genomic_DNA"/>
</dbReference>
<proteinExistence type="predicted"/>
<reference evidence="2" key="2">
    <citation type="submission" date="2020-11" db="EMBL/GenBank/DDBJ databases">
        <authorList>
            <person name="McCartney M.A."/>
            <person name="Auch B."/>
            <person name="Kono T."/>
            <person name="Mallez S."/>
            <person name="Becker A."/>
            <person name="Gohl D.M."/>
            <person name="Silverstein K.A.T."/>
            <person name="Koren S."/>
            <person name="Bechman K.B."/>
            <person name="Herman A."/>
            <person name="Abrahante J.E."/>
            <person name="Garbe J."/>
        </authorList>
    </citation>
    <scope>NUCLEOTIDE SEQUENCE</scope>
    <source>
        <strain evidence="2">Duluth1</strain>
        <tissue evidence="2">Whole animal</tissue>
    </source>
</reference>